<feature type="non-terminal residue" evidence="7">
    <location>
        <position position="1"/>
    </location>
</feature>
<evidence type="ECO:0000256" key="2">
    <source>
        <dbReference type="ARBA" id="ARBA00005436"/>
    </source>
</evidence>
<evidence type="ECO:0000256" key="3">
    <source>
        <dbReference type="ARBA" id="ARBA00022980"/>
    </source>
</evidence>
<keyword evidence="4" id="KW-0687">Ribonucleoprotein</keyword>
<feature type="non-terminal residue" evidence="7">
    <location>
        <position position="65"/>
    </location>
</feature>
<dbReference type="PANTHER" id="PTHR45696">
    <property type="entry name" value="60S ACIDIC RIBOSOMAL PROTEIN P1"/>
    <property type="match status" value="1"/>
</dbReference>
<dbReference type="GO" id="GO:0002181">
    <property type="term" value="P:cytoplasmic translation"/>
    <property type="evidence" value="ECO:0007669"/>
    <property type="project" value="TreeGrafter"/>
</dbReference>
<accession>A0A6A5SFK6</accession>
<proteinExistence type="inferred from homology"/>
<reference evidence="7" key="1">
    <citation type="journal article" date="2020" name="Stud. Mycol.">
        <title>101 Dothideomycetes genomes: a test case for predicting lifestyles and emergence of pathogens.</title>
        <authorList>
            <person name="Haridas S."/>
            <person name="Albert R."/>
            <person name="Binder M."/>
            <person name="Bloem J."/>
            <person name="Labutti K."/>
            <person name="Salamov A."/>
            <person name="Andreopoulos B."/>
            <person name="Baker S."/>
            <person name="Barry K."/>
            <person name="Bills G."/>
            <person name="Bluhm B."/>
            <person name="Cannon C."/>
            <person name="Castanera R."/>
            <person name="Culley D."/>
            <person name="Daum C."/>
            <person name="Ezra D."/>
            <person name="Gonzalez J."/>
            <person name="Henrissat B."/>
            <person name="Kuo A."/>
            <person name="Liang C."/>
            <person name="Lipzen A."/>
            <person name="Lutzoni F."/>
            <person name="Magnuson J."/>
            <person name="Mondo S."/>
            <person name="Nolan M."/>
            <person name="Ohm R."/>
            <person name="Pangilinan J."/>
            <person name="Park H.-J."/>
            <person name="Ramirez L."/>
            <person name="Alfaro M."/>
            <person name="Sun H."/>
            <person name="Tritt A."/>
            <person name="Yoshinaga Y."/>
            <person name="Zwiers L.-H."/>
            <person name="Turgeon B."/>
            <person name="Goodwin S."/>
            <person name="Spatafora J."/>
            <person name="Crous P."/>
            <person name="Grigoriev I."/>
        </authorList>
    </citation>
    <scope>NUCLEOTIDE SEQUENCE</scope>
    <source>
        <strain evidence="7">CBS 161.51</strain>
    </source>
</reference>
<keyword evidence="8" id="KW-1185">Reference proteome</keyword>
<sequence>ISTSELATSYAALILANEDVEITAEKLQFLITSAKFNVDTTKDSILTWAIEGEDVKDVLLSNNSG</sequence>
<dbReference type="PANTHER" id="PTHR45696:SF10">
    <property type="entry name" value="LARGE RIBOSOMAL SUBUNIT PROTEIN P1"/>
    <property type="match status" value="1"/>
</dbReference>
<dbReference type="AlphaFoldDB" id="A0A6A5SFK6"/>
<evidence type="ECO:0000313" key="7">
    <source>
        <dbReference type="EMBL" id="KAF1938444.1"/>
    </source>
</evidence>
<dbReference type="GO" id="GO:0030295">
    <property type="term" value="F:protein kinase activator activity"/>
    <property type="evidence" value="ECO:0007669"/>
    <property type="project" value="TreeGrafter"/>
</dbReference>
<dbReference type="Gene3D" id="1.10.10.1410">
    <property type="match status" value="1"/>
</dbReference>
<dbReference type="Proteomes" id="UP000800038">
    <property type="component" value="Unassembled WGS sequence"/>
</dbReference>
<evidence type="ECO:0000256" key="6">
    <source>
        <dbReference type="ARBA" id="ARBA00042918"/>
    </source>
</evidence>
<evidence type="ECO:0000256" key="4">
    <source>
        <dbReference type="ARBA" id="ARBA00023274"/>
    </source>
</evidence>
<comment type="function">
    <text evidence="1">Plays an important role in the elongation step of protein synthesis.</text>
</comment>
<organism evidence="7 8">
    <name type="scientific">Clathrospora elynae</name>
    <dbReference type="NCBI Taxonomy" id="706981"/>
    <lineage>
        <taxon>Eukaryota</taxon>
        <taxon>Fungi</taxon>
        <taxon>Dikarya</taxon>
        <taxon>Ascomycota</taxon>
        <taxon>Pezizomycotina</taxon>
        <taxon>Dothideomycetes</taxon>
        <taxon>Pleosporomycetidae</taxon>
        <taxon>Pleosporales</taxon>
        <taxon>Diademaceae</taxon>
        <taxon>Clathrospora</taxon>
    </lineage>
</organism>
<dbReference type="GO" id="GO:0043021">
    <property type="term" value="F:ribonucleoprotein complex binding"/>
    <property type="evidence" value="ECO:0007669"/>
    <property type="project" value="TreeGrafter"/>
</dbReference>
<dbReference type="EMBL" id="ML976105">
    <property type="protein sequence ID" value="KAF1938444.1"/>
    <property type="molecule type" value="Genomic_DNA"/>
</dbReference>
<dbReference type="FunFam" id="1.10.10.1410:FF:000002">
    <property type="entry name" value="60S acidic ribosomal protein P2"/>
    <property type="match status" value="1"/>
</dbReference>
<comment type="similarity">
    <text evidence="2">Belongs to the eukaryotic ribosomal protein P1/P2 family.</text>
</comment>
<gene>
    <name evidence="7" type="ORF">EJ02DRAFT_326829</name>
</gene>
<keyword evidence="3 7" id="KW-0689">Ribosomal protein</keyword>
<dbReference type="GO" id="GO:0022625">
    <property type="term" value="C:cytosolic large ribosomal subunit"/>
    <property type="evidence" value="ECO:0007669"/>
    <property type="project" value="TreeGrafter"/>
</dbReference>
<dbReference type="GO" id="GO:0003735">
    <property type="term" value="F:structural constituent of ribosome"/>
    <property type="evidence" value="ECO:0007669"/>
    <property type="project" value="TreeGrafter"/>
</dbReference>
<evidence type="ECO:0000256" key="5">
    <source>
        <dbReference type="ARBA" id="ARBA00041116"/>
    </source>
</evidence>
<evidence type="ECO:0000256" key="1">
    <source>
        <dbReference type="ARBA" id="ARBA00003362"/>
    </source>
</evidence>
<dbReference type="OrthoDB" id="2194681at2759"/>
<evidence type="ECO:0000313" key="8">
    <source>
        <dbReference type="Proteomes" id="UP000800038"/>
    </source>
</evidence>
<name>A0A6A5SFK6_9PLEO</name>
<protein>
    <recommendedName>
        <fullName evidence="5">Large ribosomal subunit protein P1</fullName>
    </recommendedName>
    <alternativeName>
        <fullName evidence="6">60S acidic ribosomal protein P1</fullName>
    </alternativeName>
</protein>
<dbReference type="InterPro" id="IPR038716">
    <property type="entry name" value="P1/P2_N_sf"/>
</dbReference>